<evidence type="ECO:0000256" key="1">
    <source>
        <dbReference type="SAM" id="MobiDB-lite"/>
    </source>
</evidence>
<dbReference type="Proteomes" id="UP000037923">
    <property type="component" value="Unassembled WGS sequence"/>
</dbReference>
<feature type="compositionally biased region" description="Basic and acidic residues" evidence="1">
    <location>
        <begin position="209"/>
        <end position="218"/>
    </location>
</feature>
<comment type="caution">
    <text evidence="2">The sequence shown here is derived from an EMBL/GenBank/DDBJ whole genome shotgun (WGS) entry which is preliminary data.</text>
</comment>
<dbReference type="RefSeq" id="XP_015657149.1">
    <property type="nucleotide sequence ID" value="XM_015804015.1"/>
</dbReference>
<keyword evidence="3" id="KW-1185">Reference proteome</keyword>
<dbReference type="EMBL" id="LGTL01000012">
    <property type="protein sequence ID" value="KPA78710.1"/>
    <property type="molecule type" value="Genomic_DNA"/>
</dbReference>
<dbReference type="OrthoDB" id="267364at2759"/>
<organism evidence="2 3">
    <name type="scientific">Leptomonas pyrrhocoris</name>
    <name type="common">Firebug parasite</name>
    <dbReference type="NCBI Taxonomy" id="157538"/>
    <lineage>
        <taxon>Eukaryota</taxon>
        <taxon>Discoba</taxon>
        <taxon>Euglenozoa</taxon>
        <taxon>Kinetoplastea</taxon>
        <taxon>Metakinetoplastina</taxon>
        <taxon>Trypanosomatida</taxon>
        <taxon>Trypanosomatidae</taxon>
        <taxon>Leishmaniinae</taxon>
        <taxon>Leptomonas</taxon>
    </lineage>
</organism>
<feature type="compositionally biased region" description="Basic and acidic residues" evidence="1">
    <location>
        <begin position="265"/>
        <end position="279"/>
    </location>
</feature>
<feature type="region of interest" description="Disordered" evidence="1">
    <location>
        <begin position="209"/>
        <end position="313"/>
    </location>
</feature>
<feature type="compositionally biased region" description="Low complexity" evidence="1">
    <location>
        <begin position="413"/>
        <end position="423"/>
    </location>
</feature>
<dbReference type="GeneID" id="26906131"/>
<feature type="compositionally biased region" description="Polar residues" evidence="1">
    <location>
        <begin position="17"/>
        <end position="33"/>
    </location>
</feature>
<name>A0A0M9FYT8_LEPPY</name>
<feature type="compositionally biased region" description="Basic and acidic residues" evidence="1">
    <location>
        <begin position="230"/>
        <end position="251"/>
    </location>
</feature>
<gene>
    <name evidence="2" type="ORF">ABB37_05841</name>
</gene>
<feature type="region of interest" description="Disordered" evidence="1">
    <location>
        <begin position="1"/>
        <end position="44"/>
    </location>
</feature>
<dbReference type="RefSeq" id="XP_015657148.1">
    <property type="nucleotide sequence ID" value="XM_015804014.1"/>
</dbReference>
<evidence type="ECO:0000313" key="3">
    <source>
        <dbReference type="Proteomes" id="UP000037923"/>
    </source>
</evidence>
<sequence length="458" mass="48742">MQRRHEANDSEAGPSAPSESTQCRDASTASQGHRSAPFRLQGTLPRRVAPVGELLVMDTPPSYRANPSLQTASPPLLGKGKVSALSSPTARLPVSQTSSTASCYALPQPLALRDFRESCGDSTHYTGVANNAYTPLTNASAPSLPYTWTDSYLEESPETMRARWIDQQTFGPVLQSEGGGDSTIASTCHTPKHNAEAVWGRVQARNALERDGKDEEWTAAKAEGQQQVRHGADGGGRRIRRVNIEAAERGGEGLGGATLQRQPHCHAEETKTDASHDTPRVIPGAPPASKTRFPASTNSKPGDGGEGRTSTPKHLLSDVSTVIATVQQSRHVVPTTSIEKKTQRSVDPFSASLAQGGSTYSHGNNVYMSTSSMMLTPSLPPNAPELRASREVVRTPSPAGAVRDTTATRRRSSTGPSPSFSISDYSLSGAGDRVKTGGGRASRNGPMRLRVLKPIYDD</sequence>
<evidence type="ECO:0000313" key="2">
    <source>
        <dbReference type="EMBL" id="KPA78709.1"/>
    </source>
</evidence>
<protein>
    <submittedName>
        <fullName evidence="2">Uncharacterized protein</fullName>
    </submittedName>
</protein>
<accession>A0A0M9FYT8</accession>
<reference evidence="2 3" key="1">
    <citation type="submission" date="2015-07" db="EMBL/GenBank/DDBJ databases">
        <title>High-quality genome of monoxenous trypanosomatid Leptomonas pyrrhocoris.</title>
        <authorList>
            <person name="Flegontov P."/>
            <person name="Butenko A."/>
            <person name="Firsov S."/>
            <person name="Vlcek C."/>
            <person name="Logacheva M.D."/>
            <person name="Field M."/>
            <person name="Filatov D."/>
            <person name="Flegontova O."/>
            <person name="Gerasimov E."/>
            <person name="Jackson A.P."/>
            <person name="Kelly S."/>
            <person name="Opperdoes F."/>
            <person name="O'Reilly A."/>
            <person name="Votypka J."/>
            <person name="Yurchenko V."/>
            <person name="Lukes J."/>
        </authorList>
    </citation>
    <scope>NUCLEOTIDE SEQUENCE [LARGE SCALE GENOMIC DNA]</scope>
    <source>
        <strain evidence="2">H10</strain>
    </source>
</reference>
<dbReference type="VEuPathDB" id="TriTrypDB:LpyrH10_12_0190"/>
<proteinExistence type="predicted"/>
<dbReference type="AlphaFoldDB" id="A0A0M9FYT8"/>
<feature type="region of interest" description="Disordered" evidence="1">
    <location>
        <begin position="389"/>
        <end position="458"/>
    </location>
</feature>
<dbReference type="OMA" id="VPQWNGE"/>
<dbReference type="EMBL" id="LGTL01000012">
    <property type="protein sequence ID" value="KPA78709.1"/>
    <property type="molecule type" value="Genomic_DNA"/>
</dbReference>